<feature type="transmembrane region" description="Helical" evidence="1">
    <location>
        <begin position="343"/>
        <end position="363"/>
    </location>
</feature>
<feature type="transmembrane region" description="Helical" evidence="1">
    <location>
        <begin position="20"/>
        <end position="40"/>
    </location>
</feature>
<dbReference type="Gene3D" id="3.30.70.1430">
    <property type="entry name" value="Multidrug efflux transporter AcrB pore domain"/>
    <property type="match status" value="2"/>
</dbReference>
<dbReference type="GO" id="GO:0005886">
    <property type="term" value="C:plasma membrane"/>
    <property type="evidence" value="ECO:0007669"/>
    <property type="project" value="TreeGrafter"/>
</dbReference>
<feature type="transmembrane region" description="Helical" evidence="1">
    <location>
        <begin position="1016"/>
        <end position="1042"/>
    </location>
</feature>
<keyword evidence="1" id="KW-1133">Transmembrane helix</keyword>
<keyword evidence="1" id="KW-0472">Membrane</keyword>
<feature type="transmembrane region" description="Helical" evidence="1">
    <location>
        <begin position="939"/>
        <end position="960"/>
    </location>
</feature>
<keyword evidence="3" id="KW-1185">Reference proteome</keyword>
<dbReference type="SUPFAM" id="SSF82866">
    <property type="entry name" value="Multidrug efflux transporter AcrB transmembrane domain"/>
    <property type="match status" value="2"/>
</dbReference>
<feature type="transmembrane region" description="Helical" evidence="1">
    <location>
        <begin position="474"/>
        <end position="494"/>
    </location>
</feature>
<evidence type="ECO:0000256" key="1">
    <source>
        <dbReference type="SAM" id="Phobius"/>
    </source>
</evidence>
<feature type="transmembrane region" description="Helical" evidence="1">
    <location>
        <begin position="395"/>
        <end position="416"/>
    </location>
</feature>
<feature type="transmembrane region" description="Helical" evidence="1">
    <location>
        <begin position="514"/>
        <end position="533"/>
    </location>
</feature>
<dbReference type="Gene3D" id="3.30.70.1320">
    <property type="entry name" value="Multidrug efflux transporter AcrB pore domain like"/>
    <property type="match status" value="1"/>
</dbReference>
<organism evidence="2 3">
    <name type="scientific">Marinicauda salina</name>
    <dbReference type="NCBI Taxonomy" id="2135793"/>
    <lineage>
        <taxon>Bacteria</taxon>
        <taxon>Pseudomonadati</taxon>
        <taxon>Pseudomonadota</taxon>
        <taxon>Alphaproteobacteria</taxon>
        <taxon>Maricaulales</taxon>
        <taxon>Maricaulaceae</taxon>
        <taxon>Marinicauda</taxon>
    </lineage>
</organism>
<evidence type="ECO:0000313" key="2">
    <source>
        <dbReference type="EMBL" id="PWE18103.1"/>
    </source>
</evidence>
<dbReference type="PANTHER" id="PTHR32063">
    <property type="match status" value="1"/>
</dbReference>
<dbReference type="AlphaFoldDB" id="A0A2U2BVR1"/>
<protein>
    <submittedName>
        <fullName evidence="2">AcrB/AcrD/AcrF family protein</fullName>
    </submittedName>
</protein>
<feature type="transmembrane region" description="Helical" evidence="1">
    <location>
        <begin position="914"/>
        <end position="933"/>
    </location>
</feature>
<gene>
    <name evidence="2" type="ORF">DDZ18_00360</name>
</gene>
<dbReference type="Gene3D" id="3.30.2090.10">
    <property type="entry name" value="Multidrug efflux transporter AcrB TolC docking domain, DN and DC subdomains"/>
    <property type="match status" value="2"/>
</dbReference>
<dbReference type="InterPro" id="IPR001036">
    <property type="entry name" value="Acrflvin-R"/>
</dbReference>
<keyword evidence="1" id="KW-0812">Transmembrane</keyword>
<dbReference type="Gene3D" id="3.30.70.1440">
    <property type="entry name" value="Multidrug efflux transporter AcrB pore domain"/>
    <property type="match status" value="1"/>
</dbReference>
<feature type="transmembrane region" description="Helical" evidence="1">
    <location>
        <begin position="540"/>
        <end position="565"/>
    </location>
</feature>
<accession>A0A2U2BVR1</accession>
<dbReference type="EMBL" id="QEXV01000001">
    <property type="protein sequence ID" value="PWE18103.1"/>
    <property type="molecule type" value="Genomic_DNA"/>
</dbReference>
<dbReference type="RefSeq" id="WP_109251377.1">
    <property type="nucleotide sequence ID" value="NZ_QEXV01000001.1"/>
</dbReference>
<evidence type="ECO:0000313" key="3">
    <source>
        <dbReference type="Proteomes" id="UP000245168"/>
    </source>
</evidence>
<dbReference type="Pfam" id="PF00873">
    <property type="entry name" value="ACR_tran"/>
    <property type="match status" value="1"/>
</dbReference>
<name>A0A2U2BVR1_9PROT</name>
<dbReference type="Proteomes" id="UP000245168">
    <property type="component" value="Unassembled WGS sequence"/>
</dbReference>
<dbReference type="Gene3D" id="1.20.1640.10">
    <property type="entry name" value="Multidrug efflux transporter AcrB transmembrane domain"/>
    <property type="match status" value="2"/>
</dbReference>
<feature type="transmembrane region" description="Helical" evidence="1">
    <location>
        <begin position="884"/>
        <end position="902"/>
    </location>
</feature>
<dbReference type="SUPFAM" id="SSF82714">
    <property type="entry name" value="Multidrug efflux transporter AcrB TolC docking domain, DN and DC subdomains"/>
    <property type="match status" value="2"/>
</dbReference>
<feature type="transmembrane region" description="Helical" evidence="1">
    <location>
        <begin position="436"/>
        <end position="462"/>
    </location>
</feature>
<reference evidence="3" key="1">
    <citation type="submission" date="2018-05" db="EMBL/GenBank/DDBJ databases">
        <authorList>
            <person name="Liu B.-T."/>
        </authorList>
    </citation>
    <scope>NUCLEOTIDE SEQUENCE [LARGE SCALE GENOMIC DNA]</scope>
    <source>
        <strain evidence="3">WD6-1</strain>
    </source>
</reference>
<feature type="transmembrane region" description="Helical" evidence="1">
    <location>
        <begin position="369"/>
        <end position="388"/>
    </location>
</feature>
<sequence length="1068" mass="114912">MTESELPPPPPPRPWPGAGLIGWFVHNPVAANLLMILFLLGGAVTAATMTTEVFPTISPRQVQVAVIYPGATPEDVEESITRRVEEAVLGVDGVDRVRSVASEGRGTITVELRDFVDAQVVKDDVETAVDSLVDFPPADAEEPQVRVPQPVTTILTFALTGPVSERTLRETGERVERDLLSRDGISTVRLRGVRRYEISIALREEQLRRYDLTFEEVANTVRAFSIDLSGGEIRAESGEILLRTDARRETGEAFEDVILRSAPDGTRVRLGDVADITDGFQDDPLLSRFNDEPAVFVDVQTQGSEDLLTVRDSAIAYVEEAELPPGVALTVASDQSDIFRDRILLLARNAIIGFTLVFLLLVLMLDLRLAFWVSMGVPISFLGGFAAFGAVGVTLNFVTTFGLIIVLGIVVDDAIVVGENTDRERHRGRTADEASIAGVTGVAPPVLVGVLTTMAAFGPLIFATGEFTEIVRPIPIVVICILGVSLIEAFLILPSHLAHGGEWSRGPLARIQEAVAAALAAFADNVIHGWALFAARMRYVVAAVGIVVLVGVFSLAVTGVVRFVFFPAIEAEEITADIVLPEGAPFEATREAAETLLAAARELNEEYAGRGEPVIRSVAATIGGRTSLFGGPGSSATTVVASNIAQIELQLTPASQRSVASSALEREWRARVGPLPGVERVTFVSSAGPQDADIAYELAHPDNDTLTRAVGEMADALGGVPGVTEIDDGFDLGKRQLNFELTPAGEAAGLTPVDIARQVRQAFFGEEIDRIQRGREEVRVYVRLPEAQRTDLSELDTLRIRTRDGTALPLSVAANVIETRGFTQIERIDGRRILEVTADVEEDVITPGEARSRVEAEILPELQERYPGLRWRLSGAGREQQEDFASLGQSLLIAIIVMYTLLATQLRSYLQPVVILIAIPFGVGGAILGHLLLGYDLSFPSIFGTVALSGVVVNASIVLIDRYNINLGRGFDFNDAIAEAAARRFRPILITTLTTAFGLLPIILETSPQAQFLIPMAVSLGAGLLFASTAILLLLPAFVLIIEDVRGRHRARAHAEAQVNGNGKPAKG</sequence>
<feature type="transmembrane region" description="Helical" evidence="1">
    <location>
        <begin position="987"/>
        <end position="1004"/>
    </location>
</feature>
<dbReference type="GO" id="GO:0042910">
    <property type="term" value="F:xenobiotic transmembrane transporter activity"/>
    <property type="evidence" value="ECO:0007669"/>
    <property type="project" value="TreeGrafter"/>
</dbReference>
<comment type="caution">
    <text evidence="2">The sequence shown here is derived from an EMBL/GenBank/DDBJ whole genome shotgun (WGS) entry which is preliminary data.</text>
</comment>
<dbReference type="PRINTS" id="PR00702">
    <property type="entry name" value="ACRIFLAVINRP"/>
</dbReference>
<dbReference type="PANTHER" id="PTHR32063:SF33">
    <property type="entry name" value="RND SUPERFAMILY EFFLUX PUMP PERMEASE COMPONENT"/>
    <property type="match status" value="1"/>
</dbReference>
<dbReference type="SUPFAM" id="SSF82693">
    <property type="entry name" value="Multidrug efflux transporter AcrB pore domain, PN1, PN2, PC1 and PC2 subdomains"/>
    <property type="match status" value="2"/>
</dbReference>
<dbReference type="InterPro" id="IPR027463">
    <property type="entry name" value="AcrB_DN_DC_subdom"/>
</dbReference>
<proteinExistence type="predicted"/>
<dbReference type="OrthoDB" id="174266at2"/>